<dbReference type="GO" id="GO:0003723">
    <property type="term" value="F:RNA binding"/>
    <property type="evidence" value="ECO:0007669"/>
    <property type="project" value="InterPro"/>
</dbReference>
<dbReference type="AlphaFoldDB" id="A0A8J9V1R7"/>
<evidence type="ECO:0000259" key="1">
    <source>
        <dbReference type="PROSITE" id="PS50525"/>
    </source>
</evidence>
<organism evidence="2 3">
    <name type="scientific">Brenthis ino</name>
    <name type="common">lesser marbled fritillary</name>
    <dbReference type="NCBI Taxonomy" id="405034"/>
    <lineage>
        <taxon>Eukaryota</taxon>
        <taxon>Metazoa</taxon>
        <taxon>Ecdysozoa</taxon>
        <taxon>Arthropoda</taxon>
        <taxon>Hexapoda</taxon>
        <taxon>Insecta</taxon>
        <taxon>Pterygota</taxon>
        <taxon>Neoptera</taxon>
        <taxon>Endopterygota</taxon>
        <taxon>Lepidoptera</taxon>
        <taxon>Glossata</taxon>
        <taxon>Ditrysia</taxon>
        <taxon>Papilionoidea</taxon>
        <taxon>Nymphalidae</taxon>
        <taxon>Heliconiinae</taxon>
        <taxon>Argynnini</taxon>
        <taxon>Brenthis</taxon>
    </lineage>
</organism>
<gene>
    <name evidence="2" type="ORF">BINO364_LOCUS15549</name>
</gene>
<keyword evidence="3" id="KW-1185">Reference proteome</keyword>
<reference evidence="2" key="1">
    <citation type="submission" date="2021-12" db="EMBL/GenBank/DDBJ databases">
        <authorList>
            <person name="Martin H S."/>
        </authorList>
    </citation>
    <scope>NUCLEOTIDE SEQUENCE</scope>
</reference>
<dbReference type="Pfam" id="PF00602">
    <property type="entry name" value="Flu_PB1"/>
    <property type="match status" value="1"/>
</dbReference>
<accession>A0A8J9V1R7</accession>
<dbReference type="InterPro" id="IPR007099">
    <property type="entry name" value="RNA-dir_pol_NSvirus"/>
</dbReference>
<dbReference type="GO" id="GO:0039694">
    <property type="term" value="P:viral RNA genome replication"/>
    <property type="evidence" value="ECO:0007669"/>
    <property type="project" value="InterPro"/>
</dbReference>
<proteinExistence type="predicted"/>
<feature type="domain" description="RdRp catalytic" evidence="1">
    <location>
        <begin position="1"/>
        <end position="196"/>
    </location>
</feature>
<sequence length="199" mass="22997">MEQQVSQGTEHATKWNECVSPGAFAIMHKFLFDESTRLRLGLPRTNEYGRLFSKIAGMGNFLQIWKEIQLGQGVLVSNENEYSRITWENKHLEKMNEFTREWYLKVRDYITDNWKFLRSSPGMLIGMLNAASTTLGMLPANYKMDENIMRVVCMRSSDDSMTKYLSVDRQSNRDCIALNKLNLSLIGINLSPENSLREP</sequence>
<dbReference type="Proteomes" id="UP000838878">
    <property type="component" value="Chromosome 8"/>
</dbReference>
<protein>
    <recommendedName>
        <fullName evidence="1">RdRp catalytic domain-containing protein</fullName>
    </recommendedName>
</protein>
<evidence type="ECO:0000313" key="2">
    <source>
        <dbReference type="EMBL" id="CAH0730581.1"/>
    </source>
</evidence>
<dbReference type="PROSITE" id="PS50525">
    <property type="entry name" value="RDRP_SSRNA_NEG_SEG"/>
    <property type="match status" value="1"/>
</dbReference>
<dbReference type="OrthoDB" id="7477261at2759"/>
<dbReference type="EMBL" id="OV170228">
    <property type="protein sequence ID" value="CAH0730581.1"/>
    <property type="molecule type" value="Genomic_DNA"/>
</dbReference>
<feature type="non-terminal residue" evidence="2">
    <location>
        <position position="199"/>
    </location>
</feature>
<dbReference type="GO" id="GO:0003968">
    <property type="term" value="F:RNA-directed RNA polymerase activity"/>
    <property type="evidence" value="ECO:0007669"/>
    <property type="project" value="InterPro"/>
</dbReference>
<dbReference type="InterPro" id="IPR001407">
    <property type="entry name" value="RNA_pol_PB1_influenza"/>
</dbReference>
<evidence type="ECO:0000313" key="3">
    <source>
        <dbReference type="Proteomes" id="UP000838878"/>
    </source>
</evidence>
<name>A0A8J9V1R7_9NEOP</name>